<dbReference type="AlphaFoldDB" id="A0A7J9MKW5"/>
<gene>
    <name evidence="2" type="ORF">Goshw_028135</name>
</gene>
<dbReference type="EMBL" id="JABFAF010000011">
    <property type="protein sequence ID" value="MBA0871611.1"/>
    <property type="molecule type" value="Genomic_DNA"/>
</dbReference>
<protein>
    <submittedName>
        <fullName evidence="2">Uncharacterized protein</fullName>
    </submittedName>
</protein>
<keyword evidence="3" id="KW-1185">Reference proteome</keyword>
<evidence type="ECO:0000313" key="2">
    <source>
        <dbReference type="EMBL" id="MBA0871611.1"/>
    </source>
</evidence>
<feature type="compositionally biased region" description="Acidic residues" evidence="1">
    <location>
        <begin position="1"/>
        <end position="12"/>
    </location>
</feature>
<comment type="caution">
    <text evidence="2">The sequence shown here is derived from an EMBL/GenBank/DDBJ whole genome shotgun (WGS) entry which is preliminary data.</text>
</comment>
<evidence type="ECO:0000313" key="3">
    <source>
        <dbReference type="Proteomes" id="UP000593576"/>
    </source>
</evidence>
<organism evidence="2 3">
    <name type="scientific">Gossypium schwendimanii</name>
    <name type="common">Cotton</name>
    <dbReference type="NCBI Taxonomy" id="34291"/>
    <lineage>
        <taxon>Eukaryota</taxon>
        <taxon>Viridiplantae</taxon>
        <taxon>Streptophyta</taxon>
        <taxon>Embryophyta</taxon>
        <taxon>Tracheophyta</taxon>
        <taxon>Spermatophyta</taxon>
        <taxon>Magnoliopsida</taxon>
        <taxon>eudicotyledons</taxon>
        <taxon>Gunneridae</taxon>
        <taxon>Pentapetalae</taxon>
        <taxon>rosids</taxon>
        <taxon>malvids</taxon>
        <taxon>Malvales</taxon>
        <taxon>Malvaceae</taxon>
        <taxon>Malvoideae</taxon>
        <taxon>Gossypium</taxon>
    </lineage>
</organism>
<sequence length="33" mass="3617">MEETPPEVESGEEIGFVTRSPRNAEIRGTGGRK</sequence>
<evidence type="ECO:0000256" key="1">
    <source>
        <dbReference type="SAM" id="MobiDB-lite"/>
    </source>
</evidence>
<reference evidence="2 3" key="1">
    <citation type="journal article" date="2019" name="Genome Biol. Evol.">
        <title>Insights into the evolution of the New World diploid cottons (Gossypium, subgenus Houzingenia) based on genome sequencing.</title>
        <authorList>
            <person name="Grover C.E."/>
            <person name="Arick M.A. 2nd"/>
            <person name="Thrash A."/>
            <person name="Conover J.L."/>
            <person name="Sanders W.S."/>
            <person name="Peterson D.G."/>
            <person name="Frelichowski J.E."/>
            <person name="Scheffler J.A."/>
            <person name="Scheffler B.E."/>
            <person name="Wendel J.F."/>
        </authorList>
    </citation>
    <scope>NUCLEOTIDE SEQUENCE [LARGE SCALE GENOMIC DNA]</scope>
    <source>
        <strain evidence="2">1</strain>
        <tissue evidence="2">Leaf</tissue>
    </source>
</reference>
<feature type="region of interest" description="Disordered" evidence="1">
    <location>
        <begin position="1"/>
        <end position="33"/>
    </location>
</feature>
<proteinExistence type="predicted"/>
<accession>A0A7J9MKW5</accession>
<dbReference type="Proteomes" id="UP000593576">
    <property type="component" value="Unassembled WGS sequence"/>
</dbReference>
<name>A0A7J9MKW5_GOSSC</name>